<feature type="region of interest" description="Disordered" evidence="2">
    <location>
        <begin position="716"/>
        <end position="737"/>
    </location>
</feature>
<feature type="region of interest" description="Disordered" evidence="2">
    <location>
        <begin position="351"/>
        <end position="393"/>
    </location>
</feature>
<dbReference type="PROSITE" id="PS50175">
    <property type="entry name" value="ASP_PROT_RETROV"/>
    <property type="match status" value="1"/>
</dbReference>
<dbReference type="PANTHER" id="PTHR33223">
    <property type="entry name" value="CCHC-TYPE DOMAIN-CONTAINING PROTEIN"/>
    <property type="match status" value="1"/>
</dbReference>
<dbReference type="CDD" id="cd00303">
    <property type="entry name" value="retropepsin_like"/>
    <property type="match status" value="1"/>
</dbReference>
<dbReference type="Pfam" id="PF03732">
    <property type="entry name" value="Retrotrans_gag"/>
    <property type="match status" value="1"/>
</dbReference>
<feature type="region of interest" description="Disordered" evidence="2">
    <location>
        <begin position="76"/>
        <end position="163"/>
    </location>
</feature>
<accession>A0A444Z7U7</accession>
<evidence type="ECO:0000256" key="1">
    <source>
        <dbReference type="ARBA" id="ARBA00022801"/>
    </source>
</evidence>
<feature type="compositionally biased region" description="Polar residues" evidence="2">
    <location>
        <begin position="8"/>
        <end position="18"/>
    </location>
</feature>
<proteinExistence type="predicted"/>
<organism evidence="4 5">
    <name type="scientific">Arachis hypogaea</name>
    <name type="common">Peanut</name>
    <dbReference type="NCBI Taxonomy" id="3818"/>
    <lineage>
        <taxon>Eukaryota</taxon>
        <taxon>Viridiplantae</taxon>
        <taxon>Streptophyta</taxon>
        <taxon>Embryophyta</taxon>
        <taxon>Tracheophyta</taxon>
        <taxon>Spermatophyta</taxon>
        <taxon>Magnoliopsida</taxon>
        <taxon>eudicotyledons</taxon>
        <taxon>Gunneridae</taxon>
        <taxon>Pentapetalae</taxon>
        <taxon>rosids</taxon>
        <taxon>fabids</taxon>
        <taxon>Fabales</taxon>
        <taxon>Fabaceae</taxon>
        <taxon>Papilionoideae</taxon>
        <taxon>50 kb inversion clade</taxon>
        <taxon>dalbergioids sensu lato</taxon>
        <taxon>Dalbergieae</taxon>
        <taxon>Pterocarpus clade</taxon>
        <taxon>Arachis</taxon>
    </lineage>
</organism>
<dbReference type="Gene3D" id="2.40.70.10">
    <property type="entry name" value="Acid Proteases"/>
    <property type="match status" value="1"/>
</dbReference>
<dbReference type="GO" id="GO:0004190">
    <property type="term" value="F:aspartic-type endopeptidase activity"/>
    <property type="evidence" value="ECO:0007669"/>
    <property type="project" value="InterPro"/>
</dbReference>
<gene>
    <name evidence="4" type="ORF">Ahy_B05g078710</name>
</gene>
<reference evidence="4 5" key="1">
    <citation type="submission" date="2019-01" db="EMBL/GenBank/DDBJ databases">
        <title>Sequencing of cultivated peanut Arachis hypogaea provides insights into genome evolution and oil improvement.</title>
        <authorList>
            <person name="Chen X."/>
        </authorList>
    </citation>
    <scope>NUCLEOTIDE SEQUENCE [LARGE SCALE GENOMIC DNA]</scope>
    <source>
        <strain evidence="5">cv. Fuhuasheng</strain>
        <tissue evidence="4">Leaves</tissue>
    </source>
</reference>
<evidence type="ECO:0000259" key="3">
    <source>
        <dbReference type="PROSITE" id="PS50175"/>
    </source>
</evidence>
<dbReference type="GO" id="GO:0006508">
    <property type="term" value="P:proteolysis"/>
    <property type="evidence" value="ECO:0007669"/>
    <property type="project" value="InterPro"/>
</dbReference>
<name>A0A444Z7U7_ARAHY</name>
<sequence length="737" mass="83330">MGDVLEETPSSQDDSQPINPTPEHREVTNQARIASTIQNANNHDITDRRHPEKASDKAAQIIQDLCLRVQELEGKITNKGKHNNEHGSHATSRSRSHRGRSPTRRHDRRDGRSSSRNHRHEKSPERQYNKKHTRSASRDLSYQHYSDEDRRDRNTKRTRNDHTIMGATPFTERILRAKLPKGFDKPTDMKYDGTKDPQEHLTAFEARMNLEGATDAVRCRAFPVTLAGPAIKWFNALPNGSIASFHHITRKFMAQFTTRITKAKHPISLLGVTQKQEESTRKYLDRFNDECLTVDGLTDSVASLCLTNGLMNEDFRKHLTTRPVWIMHEIQNVAKDYINNEEVSQVVAANKRQHGNAQRGNSASHQNPTLKENQRDHLRPTSRPPRIGKFSNYTPLTAPITEVYHQIADRGIIPKARQLKERTGGNKTLYCEYHRGYGHRTQDCFDLKDAIEQAIRDGKLPEFAKIIREPRRAERDRSSEREGRNPRTQKQPPRENLEEDPTIIVNVITGKDISSKSKLTMKKDLKIMAVRNQVPTSADDNTITFLPEDCQHGTSAEDAPFVISARIGTGLVRRILVDTGADSNILFRGAFDKLGLRNDNLQTHRHGVTGLGDNFLKPDGSITLPITIGTSSQKKTILSDFVVLKDSTAYNVILGRKTINDFSAVIFTKYLLMKFRTNDGSVGTIHGDREVAAECDNTSLALRKKSRDAAGVFLADLDARQDGQPRPEPEGDMEKLQ</sequence>
<feature type="compositionally biased region" description="Basic and acidic residues" evidence="2">
    <location>
        <begin position="76"/>
        <end position="88"/>
    </location>
</feature>
<feature type="compositionally biased region" description="Basic and acidic residues" evidence="2">
    <location>
        <begin position="44"/>
        <end position="56"/>
    </location>
</feature>
<dbReference type="InterPro" id="IPR001995">
    <property type="entry name" value="Peptidase_A2_cat"/>
</dbReference>
<keyword evidence="5" id="KW-1185">Reference proteome</keyword>
<evidence type="ECO:0000256" key="2">
    <source>
        <dbReference type="SAM" id="MobiDB-lite"/>
    </source>
</evidence>
<evidence type="ECO:0000313" key="5">
    <source>
        <dbReference type="Proteomes" id="UP000289738"/>
    </source>
</evidence>
<feature type="domain" description="Peptidase A2" evidence="3">
    <location>
        <begin position="573"/>
        <end position="612"/>
    </location>
</feature>
<feature type="compositionally biased region" description="Basic and acidic residues" evidence="2">
    <location>
        <begin position="466"/>
        <end position="485"/>
    </location>
</feature>
<feature type="compositionally biased region" description="Polar residues" evidence="2">
    <location>
        <begin position="355"/>
        <end position="371"/>
    </location>
</feature>
<keyword evidence="1" id="KW-0378">Hydrolase</keyword>
<feature type="compositionally biased region" description="Basic residues" evidence="2">
    <location>
        <begin position="92"/>
        <end position="107"/>
    </location>
</feature>
<dbReference type="InterPro" id="IPR005162">
    <property type="entry name" value="Retrotrans_gag_dom"/>
</dbReference>
<feature type="region of interest" description="Disordered" evidence="2">
    <location>
        <begin position="1"/>
        <end position="57"/>
    </location>
</feature>
<comment type="caution">
    <text evidence="4">The sequence shown here is derived from an EMBL/GenBank/DDBJ whole genome shotgun (WGS) entry which is preliminary data.</text>
</comment>
<dbReference type="PANTHER" id="PTHR33223:SF10">
    <property type="entry name" value="AMINOTRANSFERASE-LIKE PLANT MOBILE DOMAIN-CONTAINING PROTEIN"/>
    <property type="match status" value="1"/>
</dbReference>
<protein>
    <recommendedName>
        <fullName evidence="3">Peptidase A2 domain-containing protein</fullName>
    </recommendedName>
</protein>
<dbReference type="AlphaFoldDB" id="A0A444Z7U7"/>
<dbReference type="SUPFAM" id="SSF50630">
    <property type="entry name" value="Acid proteases"/>
    <property type="match status" value="1"/>
</dbReference>
<evidence type="ECO:0000313" key="4">
    <source>
        <dbReference type="EMBL" id="RYR10239.1"/>
    </source>
</evidence>
<dbReference type="EMBL" id="SDMP01000015">
    <property type="protein sequence ID" value="RYR10239.1"/>
    <property type="molecule type" value="Genomic_DNA"/>
</dbReference>
<feature type="region of interest" description="Disordered" evidence="2">
    <location>
        <begin position="466"/>
        <end position="500"/>
    </location>
</feature>
<feature type="compositionally biased region" description="Basic and acidic residues" evidence="2">
    <location>
        <begin position="717"/>
        <end position="737"/>
    </location>
</feature>
<dbReference type="Proteomes" id="UP000289738">
    <property type="component" value="Chromosome B05"/>
</dbReference>
<feature type="compositionally biased region" description="Polar residues" evidence="2">
    <location>
        <begin position="28"/>
        <end position="43"/>
    </location>
</feature>
<dbReference type="InterPro" id="IPR021109">
    <property type="entry name" value="Peptidase_aspartic_dom_sf"/>
</dbReference>